<organism evidence="1 2">
    <name type="scientific">Prorocentrum cordatum</name>
    <dbReference type="NCBI Taxonomy" id="2364126"/>
    <lineage>
        <taxon>Eukaryota</taxon>
        <taxon>Sar</taxon>
        <taxon>Alveolata</taxon>
        <taxon>Dinophyceae</taxon>
        <taxon>Prorocentrales</taxon>
        <taxon>Prorocentraceae</taxon>
        <taxon>Prorocentrum</taxon>
    </lineage>
</organism>
<protein>
    <submittedName>
        <fullName evidence="1">Uncharacterized protein</fullName>
    </submittedName>
</protein>
<gene>
    <name evidence="1" type="ORF">PCOR1329_LOCUS61121</name>
</gene>
<sequence>MDFACRLPAKAGCRRRGAASTLQRRLLLRGAPPRVSGPDGCRQHPRFSLPALPLRFAGAADLTAGARAAEDAQPGGLILRSPISTSLLTVFLDDGVAGNHLGKM</sequence>
<evidence type="ECO:0000313" key="1">
    <source>
        <dbReference type="EMBL" id="CAK0876931.1"/>
    </source>
</evidence>
<name>A0ABN9VTT6_9DINO</name>
<comment type="caution">
    <text evidence="1">The sequence shown here is derived from an EMBL/GenBank/DDBJ whole genome shotgun (WGS) entry which is preliminary data.</text>
</comment>
<accession>A0ABN9VTT6</accession>
<dbReference type="EMBL" id="CAUYUJ010017681">
    <property type="protein sequence ID" value="CAK0876931.1"/>
    <property type="molecule type" value="Genomic_DNA"/>
</dbReference>
<dbReference type="Proteomes" id="UP001189429">
    <property type="component" value="Unassembled WGS sequence"/>
</dbReference>
<reference evidence="1" key="1">
    <citation type="submission" date="2023-10" db="EMBL/GenBank/DDBJ databases">
        <authorList>
            <person name="Chen Y."/>
            <person name="Shah S."/>
            <person name="Dougan E. K."/>
            <person name="Thang M."/>
            <person name="Chan C."/>
        </authorList>
    </citation>
    <scope>NUCLEOTIDE SEQUENCE [LARGE SCALE GENOMIC DNA]</scope>
</reference>
<proteinExistence type="predicted"/>
<evidence type="ECO:0000313" key="2">
    <source>
        <dbReference type="Proteomes" id="UP001189429"/>
    </source>
</evidence>
<keyword evidence="2" id="KW-1185">Reference proteome</keyword>